<dbReference type="GO" id="GO:0034986">
    <property type="term" value="F:iron chaperone activity"/>
    <property type="evidence" value="ECO:0007669"/>
    <property type="project" value="TreeGrafter"/>
</dbReference>
<dbReference type="PANTHER" id="PTHR16821:SF2">
    <property type="entry name" value="FRATAXIN, MITOCHONDRIAL"/>
    <property type="match status" value="1"/>
</dbReference>
<name>A0A0F3MJF1_9RICK</name>
<dbReference type="OrthoDB" id="8480400at2"/>
<gene>
    <name evidence="3" type="primary">cyaY</name>
    <name evidence="3" type="ORF">OCHUTO_0701</name>
</gene>
<accession>A0A0F3MJF1</accession>
<comment type="similarity">
    <text evidence="1">Belongs to the frataxin family.</text>
</comment>
<dbReference type="GO" id="GO:0008198">
    <property type="term" value="F:ferrous iron binding"/>
    <property type="evidence" value="ECO:0007669"/>
    <property type="project" value="TreeGrafter"/>
</dbReference>
<dbReference type="NCBIfam" id="TIGR03421">
    <property type="entry name" value="FeS_CyaY"/>
    <property type="match status" value="1"/>
</dbReference>
<dbReference type="GO" id="GO:0051537">
    <property type="term" value="F:2 iron, 2 sulfur cluster binding"/>
    <property type="evidence" value="ECO:0007669"/>
    <property type="project" value="TreeGrafter"/>
</dbReference>
<dbReference type="STRING" id="1359168.OCHUTO_0701"/>
<dbReference type="GO" id="GO:0005737">
    <property type="term" value="C:cytoplasm"/>
    <property type="evidence" value="ECO:0007669"/>
    <property type="project" value="UniProtKB-ARBA"/>
</dbReference>
<dbReference type="Pfam" id="PF01491">
    <property type="entry name" value="Frataxin_Cyay"/>
    <property type="match status" value="1"/>
</dbReference>
<organism evidence="3 4">
    <name type="scientific">Orientia chuto str. Dubai</name>
    <dbReference type="NCBI Taxonomy" id="1359168"/>
    <lineage>
        <taxon>Bacteria</taxon>
        <taxon>Pseudomonadati</taxon>
        <taxon>Pseudomonadota</taxon>
        <taxon>Alphaproteobacteria</taxon>
        <taxon>Rickettsiales</taxon>
        <taxon>Rickettsiaceae</taxon>
        <taxon>Rickettsieae</taxon>
        <taxon>Orientia</taxon>
    </lineage>
</organism>
<evidence type="ECO:0000256" key="2">
    <source>
        <dbReference type="ARBA" id="ARBA00023004"/>
    </source>
</evidence>
<dbReference type="Gene3D" id="3.30.920.10">
    <property type="entry name" value="Frataxin/CyaY"/>
    <property type="match status" value="1"/>
</dbReference>
<comment type="caution">
    <text evidence="3">The sequence shown here is derived from an EMBL/GenBank/DDBJ whole genome shotgun (WGS) entry which is preliminary data.</text>
</comment>
<evidence type="ECO:0000313" key="4">
    <source>
        <dbReference type="Proteomes" id="UP000033616"/>
    </source>
</evidence>
<dbReference type="GO" id="GO:0006879">
    <property type="term" value="P:intracellular iron ion homeostasis"/>
    <property type="evidence" value="ECO:0007669"/>
    <property type="project" value="TreeGrafter"/>
</dbReference>
<evidence type="ECO:0000256" key="1">
    <source>
        <dbReference type="ARBA" id="ARBA00008183"/>
    </source>
</evidence>
<evidence type="ECO:0000313" key="3">
    <source>
        <dbReference type="EMBL" id="KJV55781.1"/>
    </source>
</evidence>
<proteinExistence type="inferred from homology"/>
<dbReference type="GO" id="GO:0016226">
    <property type="term" value="P:iron-sulfur cluster assembly"/>
    <property type="evidence" value="ECO:0007669"/>
    <property type="project" value="InterPro"/>
</dbReference>
<keyword evidence="4" id="KW-1185">Reference proteome</keyword>
<dbReference type="PROSITE" id="PS50810">
    <property type="entry name" value="FRATAXIN_2"/>
    <property type="match status" value="1"/>
</dbReference>
<dbReference type="GO" id="GO:0004322">
    <property type="term" value="F:ferroxidase activity"/>
    <property type="evidence" value="ECO:0007669"/>
    <property type="project" value="TreeGrafter"/>
</dbReference>
<protein>
    <submittedName>
        <fullName evidence="3">Iron donor protein CyaY</fullName>
    </submittedName>
</protein>
<dbReference type="PATRIC" id="fig|1359168.3.peg.318"/>
<dbReference type="GO" id="GO:0008199">
    <property type="term" value="F:ferric iron binding"/>
    <property type="evidence" value="ECO:0007669"/>
    <property type="project" value="InterPro"/>
</dbReference>
<reference evidence="3 4" key="1">
    <citation type="submission" date="2015-02" db="EMBL/GenBank/DDBJ databases">
        <title>Genome Sequencing of Rickettsiales.</title>
        <authorList>
            <person name="Daugherty S.C."/>
            <person name="Su Q."/>
            <person name="Abolude K."/>
            <person name="Beier-Sexton M."/>
            <person name="Carlyon J.A."/>
            <person name="Carter R."/>
            <person name="Day N.P."/>
            <person name="Dumler S.J."/>
            <person name="Dyachenko V."/>
            <person name="Godinez A."/>
            <person name="Kurtti T.J."/>
            <person name="Lichay M."/>
            <person name="Mullins K.E."/>
            <person name="Ott S."/>
            <person name="Pappas-Brown V."/>
            <person name="Paris D.H."/>
            <person name="Patel P."/>
            <person name="Richards A.L."/>
            <person name="Sadzewicz L."/>
            <person name="Sears K."/>
            <person name="Seidman D."/>
            <person name="Sengamalay N."/>
            <person name="Stenos J."/>
            <person name="Tallon L.J."/>
            <person name="Vincent G."/>
            <person name="Fraser C.M."/>
            <person name="Munderloh U."/>
            <person name="Dunning-Hotopp J.C."/>
        </authorList>
    </citation>
    <scope>NUCLEOTIDE SEQUENCE [LARGE SCALE GENOMIC DNA]</scope>
    <source>
        <strain evidence="3 4">Fuller</strain>
    </source>
</reference>
<dbReference type="AlphaFoldDB" id="A0A0F3MJF1"/>
<keyword evidence="2" id="KW-0408">Iron</keyword>
<dbReference type="EMBL" id="LANP01000017">
    <property type="protein sequence ID" value="KJV55781.1"/>
    <property type="molecule type" value="Genomic_DNA"/>
</dbReference>
<dbReference type="InterPro" id="IPR002908">
    <property type="entry name" value="Frataxin/CyaY"/>
</dbReference>
<dbReference type="InterPro" id="IPR036524">
    <property type="entry name" value="Frataxin/CyaY_sf"/>
</dbReference>
<sequence>MLENDFVVLASKAISQIADNIILEDPKGIIDINFVDEMILYVTISTKQFVITGHTSARQIWVVSPISGPHHFSYINNRWLNRNKQDLLLLIHSEINQLINFNVHLNTSNE</sequence>
<dbReference type="RefSeq" id="WP_045797352.1">
    <property type="nucleotide sequence ID" value="NZ_LANP01000017.1"/>
</dbReference>
<dbReference type="SUPFAM" id="SSF55387">
    <property type="entry name" value="Frataxin/Nqo15-like"/>
    <property type="match status" value="1"/>
</dbReference>
<dbReference type="Proteomes" id="UP000033616">
    <property type="component" value="Unassembled WGS sequence"/>
</dbReference>
<dbReference type="PANTHER" id="PTHR16821">
    <property type="entry name" value="FRATAXIN"/>
    <property type="match status" value="1"/>
</dbReference>
<dbReference type="SMART" id="SM01219">
    <property type="entry name" value="Frataxin_Cyay"/>
    <property type="match status" value="1"/>
</dbReference>